<keyword evidence="8 11" id="KW-0501">Molybdenum cofactor biosynthesis</keyword>
<dbReference type="GeneID" id="8382431"/>
<dbReference type="NCBIfam" id="NF001199">
    <property type="entry name" value="PRK00164.2-1"/>
    <property type="match status" value="1"/>
</dbReference>
<evidence type="ECO:0000256" key="3">
    <source>
        <dbReference type="ARBA" id="ARBA00022723"/>
    </source>
</evidence>
<feature type="binding site" evidence="11">
    <location>
        <begin position="260"/>
        <end position="262"/>
    </location>
    <ligand>
        <name>GTP</name>
        <dbReference type="ChEBI" id="CHEBI:37565"/>
    </ligand>
</feature>
<dbReference type="GO" id="GO:0005525">
    <property type="term" value="F:GTP binding"/>
    <property type="evidence" value="ECO:0007669"/>
    <property type="project" value="UniProtKB-UniRule"/>
</dbReference>
<dbReference type="CDD" id="cd21117">
    <property type="entry name" value="Twitch_MoaA"/>
    <property type="match status" value="1"/>
</dbReference>
<dbReference type="InterPro" id="IPR050105">
    <property type="entry name" value="MoCo_biosynth_MoaA/MoaC"/>
</dbReference>
<feature type="binding site" evidence="11">
    <location>
        <position position="258"/>
    </location>
    <ligand>
        <name>[4Fe-4S] cluster</name>
        <dbReference type="ChEBI" id="CHEBI:49883"/>
        <label>2</label>
        <note>4Fe-4S-substrate</note>
    </ligand>
</feature>
<feature type="binding site" evidence="11">
    <location>
        <position position="25"/>
    </location>
    <ligand>
        <name>[4Fe-4S] cluster</name>
        <dbReference type="ChEBI" id="CHEBI:49883"/>
        <label>1</label>
        <note>4Fe-4S-S-AdoMet</note>
    </ligand>
</feature>
<dbReference type="HAMAP" id="MF_01225_A">
    <property type="entry name" value="MoaA_A"/>
    <property type="match status" value="1"/>
</dbReference>
<comment type="caution">
    <text evidence="11">Lacks conserved residue(s) required for the propagation of feature annotation.</text>
</comment>
<dbReference type="KEGG" id="hut:Huta_0169"/>
<dbReference type="RefSeq" id="WP_012795234.1">
    <property type="nucleotide sequence ID" value="NC_013158.1"/>
</dbReference>
<keyword evidence="9 11" id="KW-0456">Lyase</keyword>
<keyword evidence="2 11" id="KW-0949">S-adenosyl-L-methionine</keyword>
<evidence type="ECO:0000256" key="7">
    <source>
        <dbReference type="ARBA" id="ARBA00023134"/>
    </source>
</evidence>
<organism evidence="14 15">
    <name type="scientific">Halorhabdus utahensis (strain DSM 12940 / JCM 11049 / AX-2)</name>
    <dbReference type="NCBI Taxonomy" id="519442"/>
    <lineage>
        <taxon>Archaea</taxon>
        <taxon>Methanobacteriati</taxon>
        <taxon>Methanobacteriota</taxon>
        <taxon>Stenosarchaea group</taxon>
        <taxon>Halobacteria</taxon>
        <taxon>Halobacteriales</taxon>
        <taxon>Haloarculaceae</taxon>
        <taxon>Halorhabdus</taxon>
    </lineage>
</organism>
<protein>
    <recommendedName>
        <fullName evidence="11">Probable GTP 3',8-cyclase</fullName>
        <ecNumber evidence="11">4.1.99.22</ecNumber>
    </recommendedName>
    <alternativeName>
        <fullName evidence="11">Molybdenum cofactor biosynthesis protein A</fullName>
    </alternativeName>
</protein>
<feature type="binding site" evidence="11">
    <location>
        <position position="14"/>
    </location>
    <ligand>
        <name>GTP</name>
        <dbReference type="ChEBI" id="CHEBI:37565"/>
    </ligand>
</feature>
<feature type="binding site" evidence="11">
    <location>
        <position position="21"/>
    </location>
    <ligand>
        <name>[4Fe-4S] cluster</name>
        <dbReference type="ChEBI" id="CHEBI:49883"/>
        <label>1</label>
        <note>4Fe-4S-S-AdoMet</note>
    </ligand>
</feature>
<keyword evidence="3 11" id="KW-0479">Metal-binding</keyword>
<evidence type="ECO:0000256" key="1">
    <source>
        <dbReference type="ARBA" id="ARBA00022485"/>
    </source>
</evidence>
<feature type="binding site" evidence="11">
    <location>
        <position position="27"/>
    </location>
    <ligand>
        <name>S-adenosyl-L-methionine</name>
        <dbReference type="ChEBI" id="CHEBI:59789"/>
    </ligand>
</feature>
<feature type="domain" description="Radical SAM core" evidence="13">
    <location>
        <begin position="5"/>
        <end position="235"/>
    </location>
</feature>
<dbReference type="SFLD" id="SFLDS00029">
    <property type="entry name" value="Radical_SAM"/>
    <property type="match status" value="1"/>
</dbReference>
<comment type="similarity">
    <text evidence="11">Belongs to the radical SAM superfamily. MoaA family.</text>
</comment>
<dbReference type="AlphaFoldDB" id="C7NPR0"/>
<keyword evidence="5 11" id="KW-0408">Iron</keyword>
<feature type="binding site" evidence="11">
    <location>
        <position position="120"/>
    </location>
    <ligand>
        <name>S-adenosyl-L-methionine</name>
        <dbReference type="ChEBI" id="CHEBI:59789"/>
    </ligand>
</feature>
<feature type="binding site" evidence="11">
    <location>
        <position position="72"/>
    </location>
    <ligand>
        <name>S-adenosyl-L-methionine</name>
        <dbReference type="ChEBI" id="CHEBI:59789"/>
    </ligand>
</feature>
<dbReference type="Pfam" id="PF04055">
    <property type="entry name" value="Radical_SAM"/>
    <property type="match status" value="1"/>
</dbReference>
<dbReference type="OrthoDB" id="6925at2157"/>
<dbReference type="InterPro" id="IPR000385">
    <property type="entry name" value="MoaA_NifB_PqqE_Fe-S-bd_CS"/>
</dbReference>
<evidence type="ECO:0000256" key="8">
    <source>
        <dbReference type="ARBA" id="ARBA00023150"/>
    </source>
</evidence>
<feature type="binding site" evidence="11">
    <location>
        <position position="157"/>
    </location>
    <ligand>
        <name>GTP</name>
        <dbReference type="ChEBI" id="CHEBI:37565"/>
    </ligand>
</feature>
<evidence type="ECO:0000256" key="2">
    <source>
        <dbReference type="ARBA" id="ARBA00022691"/>
    </source>
</evidence>
<dbReference type="HOGENOM" id="CLU_009273_0_1_2"/>
<feature type="region of interest" description="Disordered" evidence="12">
    <location>
        <begin position="322"/>
        <end position="375"/>
    </location>
</feature>
<dbReference type="SUPFAM" id="SSF102114">
    <property type="entry name" value="Radical SAM enzymes"/>
    <property type="match status" value="1"/>
</dbReference>
<evidence type="ECO:0000259" key="13">
    <source>
        <dbReference type="PROSITE" id="PS51918"/>
    </source>
</evidence>
<dbReference type="GO" id="GO:0061798">
    <property type="term" value="F:GTP 3',8'-cyclase activity"/>
    <property type="evidence" value="ECO:0007669"/>
    <property type="project" value="UniProtKB-UniRule"/>
</dbReference>
<evidence type="ECO:0000256" key="9">
    <source>
        <dbReference type="ARBA" id="ARBA00023239"/>
    </source>
</evidence>
<dbReference type="GO" id="GO:0006777">
    <property type="term" value="P:Mo-molybdopterin cofactor biosynthetic process"/>
    <property type="evidence" value="ECO:0007669"/>
    <property type="project" value="UniProtKB-UniRule"/>
</dbReference>
<evidence type="ECO:0000256" key="11">
    <source>
        <dbReference type="HAMAP-Rule" id="MF_01225"/>
    </source>
</evidence>
<evidence type="ECO:0000256" key="4">
    <source>
        <dbReference type="ARBA" id="ARBA00022741"/>
    </source>
</evidence>
<dbReference type="SFLD" id="SFLDG01386">
    <property type="entry name" value="main_SPASM_domain-containing"/>
    <property type="match status" value="1"/>
</dbReference>
<dbReference type="EMBL" id="CP001687">
    <property type="protein sequence ID" value="ACV10357.1"/>
    <property type="molecule type" value="Genomic_DNA"/>
</dbReference>
<dbReference type="InterPro" id="IPR010505">
    <property type="entry name" value="MoaA_twitch"/>
</dbReference>
<dbReference type="CDD" id="cd01335">
    <property type="entry name" value="Radical_SAM"/>
    <property type="match status" value="1"/>
</dbReference>
<dbReference type="Gene3D" id="3.20.20.70">
    <property type="entry name" value="Aldolase class I"/>
    <property type="match status" value="1"/>
</dbReference>
<dbReference type="GO" id="GO:0046872">
    <property type="term" value="F:metal ion binding"/>
    <property type="evidence" value="ECO:0007669"/>
    <property type="project" value="UniProtKB-KW"/>
</dbReference>
<keyword evidence="7 11" id="KW-0342">GTP-binding</keyword>
<sequence>MLEDDFGRELTGLRVSLTDRCNFDCVYCHNEGLGDTRGPMAPSEEELSTDEVVRVIEVAADHGVEAVKFTGGEPMLRTDLGEIVRRTPAGVETSMTTNGTFLPDRAAELADAGLERVNVSQDALDPEDFATLTQSGAYDQVLSGVEAALDAGLAPVKLNMVVFEHTAGYVPEMVEHVADGDGLRLQLIEYMPELAGRPEWAIDIDRVHDWLAEQATEVTAREMHDRTRYWIDGTPDDGDGGLVEVVDPVGNTDFCENCHRVRVTHDGYLKGCLNRNDDLRSLGDRSREAIEAALRDTVAERVPYYGEYLIEDDNGEWVRNPAYEGSKGDRAPYEYENDAPGSERADDQPATEKGGEDASHAATDGGESTGSVPDN</sequence>
<reference evidence="14 15" key="1">
    <citation type="journal article" date="2009" name="Stand. Genomic Sci.">
        <title>Complete genome sequence of Halorhabdus utahensis type strain (AX-2).</title>
        <authorList>
            <person name="Anderson I."/>
            <person name="Tindall B.J."/>
            <person name="Pomrenke H."/>
            <person name="Goker M."/>
            <person name="Lapidus A."/>
            <person name="Nolan M."/>
            <person name="Copeland A."/>
            <person name="Glavina Del Rio T."/>
            <person name="Chen F."/>
            <person name="Tice H."/>
            <person name="Cheng J.F."/>
            <person name="Lucas S."/>
            <person name="Chertkov O."/>
            <person name="Bruce D."/>
            <person name="Brettin T."/>
            <person name="Detter J.C."/>
            <person name="Han C."/>
            <person name="Goodwin L."/>
            <person name="Land M."/>
            <person name="Hauser L."/>
            <person name="Chang Y.J."/>
            <person name="Jeffries C.D."/>
            <person name="Pitluck S."/>
            <person name="Pati A."/>
            <person name="Mavromatis K."/>
            <person name="Ivanova N."/>
            <person name="Ovchinnikova G."/>
            <person name="Chen A."/>
            <person name="Palaniappan K."/>
            <person name="Chain P."/>
            <person name="Rohde M."/>
            <person name="Bristow J."/>
            <person name="Eisen J.A."/>
            <person name="Markowitz V."/>
            <person name="Hugenholtz P."/>
            <person name="Kyrpides N.C."/>
            <person name="Klenk H.P."/>
        </authorList>
    </citation>
    <scope>NUCLEOTIDE SEQUENCE [LARGE SCALE GENOMIC DNA]</scope>
    <source>
        <strain evidence="15">DSM 12940 / JCM 11049 / AX-2</strain>
    </source>
</reference>
<dbReference type="UniPathway" id="UPA00344"/>
<feature type="binding site" evidence="11">
    <location>
        <position position="28"/>
    </location>
    <ligand>
        <name>[4Fe-4S] cluster</name>
        <dbReference type="ChEBI" id="CHEBI:49883"/>
        <label>1</label>
        <note>4Fe-4S-S-AdoMet</note>
    </ligand>
</feature>
<dbReference type="PANTHER" id="PTHR22960:SF0">
    <property type="entry name" value="MOLYBDENUM COFACTOR BIOSYNTHESIS PROTEIN 1"/>
    <property type="match status" value="1"/>
</dbReference>
<dbReference type="EC" id="4.1.99.22" evidence="11"/>
<evidence type="ECO:0000256" key="10">
    <source>
        <dbReference type="ARBA" id="ARBA00048697"/>
    </source>
</evidence>
<comment type="pathway">
    <text evidence="11">Cofactor biosynthesis; molybdopterin biosynthesis.</text>
</comment>
<evidence type="ECO:0000313" key="15">
    <source>
        <dbReference type="Proteomes" id="UP000002071"/>
    </source>
</evidence>
<dbReference type="SFLD" id="SFLDG01383">
    <property type="entry name" value="cyclic_pyranopterin_phosphate"/>
    <property type="match status" value="1"/>
</dbReference>
<dbReference type="GO" id="GO:1904047">
    <property type="term" value="F:S-adenosyl-L-methionine binding"/>
    <property type="evidence" value="ECO:0007669"/>
    <property type="project" value="UniProtKB-UniRule"/>
</dbReference>
<dbReference type="STRING" id="519442.Huta_0169"/>
<keyword evidence="6 11" id="KW-0411">Iron-sulfur</keyword>
<keyword evidence="1 11" id="KW-0004">4Fe-4S</keyword>
<keyword evidence="4 11" id="KW-0547">Nucleotide-binding</keyword>
<dbReference type="GO" id="GO:0061799">
    <property type="term" value="F:cyclic pyranopterin monophosphate synthase activity"/>
    <property type="evidence" value="ECO:0007669"/>
    <property type="project" value="TreeGrafter"/>
</dbReference>
<dbReference type="InterPro" id="IPR058240">
    <property type="entry name" value="rSAM_sf"/>
</dbReference>
<evidence type="ECO:0000256" key="6">
    <source>
        <dbReference type="ARBA" id="ARBA00023014"/>
    </source>
</evidence>
<gene>
    <name evidence="11" type="primary">moaA</name>
    <name evidence="14" type="ordered locus">Huta_0169</name>
</gene>
<name>C7NPR0_HALUD</name>
<dbReference type="InterPro" id="IPR013485">
    <property type="entry name" value="MoaA_arc"/>
</dbReference>
<dbReference type="InterPro" id="IPR006638">
    <property type="entry name" value="Elp3/MiaA/NifB-like_rSAM"/>
</dbReference>
<dbReference type="SFLD" id="SFLDG01067">
    <property type="entry name" value="SPASM/twitch_domain_containing"/>
    <property type="match status" value="1"/>
</dbReference>
<evidence type="ECO:0000256" key="5">
    <source>
        <dbReference type="ARBA" id="ARBA00023004"/>
    </source>
</evidence>
<accession>C7NPR0</accession>
<feature type="binding site" evidence="11">
    <location>
        <position position="96"/>
    </location>
    <ligand>
        <name>GTP</name>
        <dbReference type="ChEBI" id="CHEBI:37565"/>
    </ligand>
</feature>
<comment type="function">
    <text evidence="11">Catalyzes the cyclization of GTP to (8S)-3',8-cyclo-7,8-dihydroguanosine 5'-triphosphate.</text>
</comment>
<keyword evidence="15" id="KW-1185">Reference proteome</keyword>
<dbReference type="Pfam" id="PF06463">
    <property type="entry name" value="Mob_synth_C"/>
    <property type="match status" value="1"/>
</dbReference>
<dbReference type="NCBIfam" id="TIGR02668">
    <property type="entry name" value="moaA_archaeal"/>
    <property type="match status" value="1"/>
</dbReference>
<proteinExistence type="inferred from homology"/>
<dbReference type="eggNOG" id="arCOG00930">
    <property type="taxonomic scope" value="Archaea"/>
</dbReference>
<dbReference type="InterPro" id="IPR007197">
    <property type="entry name" value="rSAM"/>
</dbReference>
<comment type="cofactor">
    <cofactor evidence="11">
        <name>[4Fe-4S] cluster</name>
        <dbReference type="ChEBI" id="CHEBI:49883"/>
    </cofactor>
    <text evidence="11">Binds 2 [4Fe-4S] clusters. Binds 1 [4Fe-4S] cluster coordinated with 3 cysteines and an exchangeable S-adenosyl-L-methionine and 1 [4Fe-4S] cluster coordinated with 3 cysteines and the GTP-derived substrate.</text>
</comment>
<comment type="catalytic activity">
    <reaction evidence="10 11">
        <text>GTP + AH2 + S-adenosyl-L-methionine = (8S)-3',8-cyclo-7,8-dihydroguanosine 5'-triphosphate + 5'-deoxyadenosine + L-methionine + A + H(+)</text>
        <dbReference type="Rhea" id="RHEA:49576"/>
        <dbReference type="ChEBI" id="CHEBI:13193"/>
        <dbReference type="ChEBI" id="CHEBI:15378"/>
        <dbReference type="ChEBI" id="CHEBI:17319"/>
        <dbReference type="ChEBI" id="CHEBI:17499"/>
        <dbReference type="ChEBI" id="CHEBI:37565"/>
        <dbReference type="ChEBI" id="CHEBI:57844"/>
        <dbReference type="ChEBI" id="CHEBI:59789"/>
        <dbReference type="ChEBI" id="CHEBI:131766"/>
        <dbReference type="EC" id="4.1.99.22"/>
    </reaction>
</comment>
<dbReference type="PROSITE" id="PS51918">
    <property type="entry name" value="RADICAL_SAM"/>
    <property type="match status" value="1"/>
</dbReference>
<evidence type="ECO:0000313" key="14">
    <source>
        <dbReference type="EMBL" id="ACV10357.1"/>
    </source>
</evidence>
<dbReference type="InterPro" id="IPR013785">
    <property type="entry name" value="Aldolase_TIM"/>
</dbReference>
<dbReference type="Proteomes" id="UP000002071">
    <property type="component" value="Chromosome"/>
</dbReference>
<feature type="binding site" evidence="11">
    <location>
        <position position="68"/>
    </location>
    <ligand>
        <name>GTP</name>
        <dbReference type="ChEBI" id="CHEBI:37565"/>
    </ligand>
</feature>
<dbReference type="PROSITE" id="PS01305">
    <property type="entry name" value="MOAA_NIFB_PQQE"/>
    <property type="match status" value="1"/>
</dbReference>
<dbReference type="GO" id="GO:0051539">
    <property type="term" value="F:4 iron, 4 sulfur cluster binding"/>
    <property type="evidence" value="ECO:0007669"/>
    <property type="project" value="UniProtKB-UniRule"/>
</dbReference>
<dbReference type="SMART" id="SM00729">
    <property type="entry name" value="Elp3"/>
    <property type="match status" value="1"/>
</dbReference>
<feature type="binding site" evidence="11">
    <location>
        <position position="255"/>
    </location>
    <ligand>
        <name>[4Fe-4S] cluster</name>
        <dbReference type="ChEBI" id="CHEBI:49883"/>
        <label>2</label>
        <note>4Fe-4S-substrate</note>
    </ligand>
</feature>
<feature type="binding site" evidence="11">
    <location>
        <position position="272"/>
    </location>
    <ligand>
        <name>[4Fe-4S] cluster</name>
        <dbReference type="ChEBI" id="CHEBI:49883"/>
        <label>2</label>
        <note>4Fe-4S-substrate</note>
    </ligand>
</feature>
<evidence type="ECO:0000256" key="12">
    <source>
        <dbReference type="SAM" id="MobiDB-lite"/>
    </source>
</evidence>
<dbReference type="PANTHER" id="PTHR22960">
    <property type="entry name" value="MOLYBDOPTERIN COFACTOR SYNTHESIS PROTEIN A"/>
    <property type="match status" value="1"/>
</dbReference>
<dbReference type="InterPro" id="IPR040064">
    <property type="entry name" value="MoaA-like"/>
</dbReference>